<dbReference type="PRINTS" id="PR00039">
    <property type="entry name" value="HTHLYSR"/>
</dbReference>
<accession>A0A222GBI5</accession>
<dbReference type="PANTHER" id="PTHR30427:SF1">
    <property type="entry name" value="TRANSCRIPTIONAL ACTIVATOR PROTEIN LYSR"/>
    <property type="match status" value="1"/>
</dbReference>
<keyword evidence="3" id="KW-0238">DNA-binding</keyword>
<proteinExistence type="inferred from homology"/>
<evidence type="ECO:0000256" key="4">
    <source>
        <dbReference type="ARBA" id="ARBA00023163"/>
    </source>
</evidence>
<dbReference type="Proteomes" id="UP000202259">
    <property type="component" value="Chromosome"/>
</dbReference>
<evidence type="ECO:0000256" key="2">
    <source>
        <dbReference type="ARBA" id="ARBA00023015"/>
    </source>
</evidence>
<dbReference type="EMBL" id="CP020465">
    <property type="protein sequence ID" value="ASP49023.1"/>
    <property type="molecule type" value="Genomic_DNA"/>
</dbReference>
<dbReference type="InterPro" id="IPR005119">
    <property type="entry name" value="LysR_subst-bd"/>
</dbReference>
<feature type="domain" description="HTH lysR-type" evidence="5">
    <location>
        <begin position="1"/>
        <end position="58"/>
    </location>
</feature>
<dbReference type="PROSITE" id="PS50931">
    <property type="entry name" value="HTH_LYSR"/>
    <property type="match status" value="1"/>
</dbReference>
<dbReference type="SUPFAM" id="SSF53850">
    <property type="entry name" value="Periplasmic binding protein-like II"/>
    <property type="match status" value="1"/>
</dbReference>
<evidence type="ECO:0000259" key="5">
    <source>
        <dbReference type="PROSITE" id="PS50931"/>
    </source>
</evidence>
<dbReference type="Gene3D" id="3.40.190.290">
    <property type="match status" value="1"/>
</dbReference>
<organism evidence="6 7">
    <name type="scientific">Cognaticolwellia beringensis</name>
    <dbReference type="NCBI Taxonomy" id="1967665"/>
    <lineage>
        <taxon>Bacteria</taxon>
        <taxon>Pseudomonadati</taxon>
        <taxon>Pseudomonadota</taxon>
        <taxon>Gammaproteobacteria</taxon>
        <taxon>Alteromonadales</taxon>
        <taxon>Colwelliaceae</taxon>
        <taxon>Cognaticolwellia</taxon>
    </lineage>
</organism>
<dbReference type="Pfam" id="PF03466">
    <property type="entry name" value="LysR_substrate"/>
    <property type="match status" value="1"/>
</dbReference>
<evidence type="ECO:0000256" key="3">
    <source>
        <dbReference type="ARBA" id="ARBA00023125"/>
    </source>
</evidence>
<dbReference type="GO" id="GO:0010628">
    <property type="term" value="P:positive regulation of gene expression"/>
    <property type="evidence" value="ECO:0007669"/>
    <property type="project" value="TreeGrafter"/>
</dbReference>
<dbReference type="InterPro" id="IPR036388">
    <property type="entry name" value="WH-like_DNA-bd_sf"/>
</dbReference>
<dbReference type="RefSeq" id="WP_081152748.1">
    <property type="nucleotide sequence ID" value="NZ_CP020465.1"/>
</dbReference>
<evidence type="ECO:0000256" key="1">
    <source>
        <dbReference type="ARBA" id="ARBA00009437"/>
    </source>
</evidence>
<dbReference type="OrthoDB" id="6624490at2"/>
<dbReference type="InterPro" id="IPR036390">
    <property type="entry name" value="WH_DNA-bd_sf"/>
</dbReference>
<comment type="similarity">
    <text evidence="1">Belongs to the LysR transcriptional regulatory family.</text>
</comment>
<keyword evidence="7" id="KW-1185">Reference proteome</keyword>
<reference evidence="6 7" key="1">
    <citation type="submission" date="2017-08" db="EMBL/GenBank/DDBJ databases">
        <title>Complete genome of Colwellia sp. NB097-1, a psychrophile bacterium ioslated from Bering Sea.</title>
        <authorList>
            <person name="Chen X."/>
        </authorList>
    </citation>
    <scope>NUCLEOTIDE SEQUENCE [LARGE SCALE GENOMIC DNA]</scope>
    <source>
        <strain evidence="6 7">NB097-1</strain>
    </source>
</reference>
<dbReference type="PANTHER" id="PTHR30427">
    <property type="entry name" value="TRANSCRIPTIONAL ACTIVATOR PROTEIN LYSR"/>
    <property type="match status" value="1"/>
</dbReference>
<keyword evidence="4" id="KW-0804">Transcription</keyword>
<gene>
    <name evidence="6" type="ORF">B5D82_15340</name>
</gene>
<name>A0A222GBI5_9GAMM</name>
<dbReference type="Gene3D" id="1.10.10.10">
    <property type="entry name" value="Winged helix-like DNA-binding domain superfamily/Winged helix DNA-binding domain"/>
    <property type="match status" value="1"/>
</dbReference>
<dbReference type="Pfam" id="PF00126">
    <property type="entry name" value="HTH_1"/>
    <property type="match status" value="1"/>
</dbReference>
<dbReference type="SUPFAM" id="SSF46785">
    <property type="entry name" value="Winged helix' DNA-binding domain"/>
    <property type="match status" value="1"/>
</dbReference>
<dbReference type="AlphaFoldDB" id="A0A222GBI5"/>
<protein>
    <recommendedName>
        <fullName evidence="5">HTH lysR-type domain-containing protein</fullName>
    </recommendedName>
</protein>
<dbReference type="GO" id="GO:0043565">
    <property type="term" value="F:sequence-specific DNA binding"/>
    <property type="evidence" value="ECO:0007669"/>
    <property type="project" value="TreeGrafter"/>
</dbReference>
<dbReference type="GO" id="GO:0003700">
    <property type="term" value="F:DNA-binding transcription factor activity"/>
    <property type="evidence" value="ECO:0007669"/>
    <property type="project" value="InterPro"/>
</dbReference>
<dbReference type="InterPro" id="IPR000847">
    <property type="entry name" value="LysR_HTH_N"/>
</dbReference>
<keyword evidence="2" id="KW-0805">Transcription regulation</keyword>
<evidence type="ECO:0000313" key="6">
    <source>
        <dbReference type="EMBL" id="ASP49023.1"/>
    </source>
</evidence>
<evidence type="ECO:0000313" key="7">
    <source>
        <dbReference type="Proteomes" id="UP000202259"/>
    </source>
</evidence>
<sequence length="301" mass="33204">MQFQQLNAFKAVYELGTVTAAADFIHITQPAVSRLIVSLERNVGFQLFQRVKGRLLPTDKGQAFYLEVSKAYSAIESLSDCAQDIKNSHHGSLHIAAFPMLSANFLPKILAKFLKEHLDISTSLKTYRSEEVQRRTALQSCDIGFALLPEVTEGVTRIAIECNCVCILPPNSPLAHLSVITPELLAEQSLISCEKDDTQQLVDSAFRKKKVKQKEVVEVSLASAIATLVGEGIGASIVDPFSAQYAVDVHPGVTIKPFKPNIPFRFFILLPSLRTRSEVVDNFISLFFLQAEQAGIVLTRS</sequence>
<dbReference type="KEGG" id="cber:B5D82_15340"/>